<evidence type="ECO:0000313" key="3">
    <source>
        <dbReference type="Proteomes" id="UP001237642"/>
    </source>
</evidence>
<reference evidence="2" key="2">
    <citation type="submission" date="2023-05" db="EMBL/GenBank/DDBJ databases">
        <authorList>
            <person name="Schelkunov M.I."/>
        </authorList>
    </citation>
    <scope>NUCLEOTIDE SEQUENCE</scope>
    <source>
        <strain evidence="2">Hsosn_3</strain>
        <tissue evidence="2">Leaf</tissue>
    </source>
</reference>
<reference evidence="2" key="1">
    <citation type="submission" date="2023-02" db="EMBL/GenBank/DDBJ databases">
        <title>Genome of toxic invasive species Heracleum sosnowskyi carries increased number of genes despite the absence of recent whole-genome duplications.</title>
        <authorList>
            <person name="Schelkunov M."/>
            <person name="Shtratnikova V."/>
            <person name="Makarenko M."/>
            <person name="Klepikova A."/>
            <person name="Omelchenko D."/>
            <person name="Novikova G."/>
            <person name="Obukhova E."/>
            <person name="Bogdanov V."/>
            <person name="Penin A."/>
            <person name="Logacheva M."/>
        </authorList>
    </citation>
    <scope>NUCLEOTIDE SEQUENCE</scope>
    <source>
        <strain evidence="2">Hsosn_3</strain>
        <tissue evidence="2">Leaf</tissue>
    </source>
</reference>
<dbReference type="PANTHER" id="PTHR37206">
    <property type="entry name" value="TRANSMEMBRANE PROTEIN"/>
    <property type="match status" value="1"/>
</dbReference>
<keyword evidence="1" id="KW-0472">Membrane</keyword>
<dbReference type="PANTHER" id="PTHR37206:SF1">
    <property type="entry name" value="TRANSMEMBRANE PROTEIN"/>
    <property type="match status" value="1"/>
</dbReference>
<dbReference type="AlphaFoldDB" id="A0AAD8H0V5"/>
<name>A0AAD8H0V5_9APIA</name>
<accession>A0AAD8H0V5</accession>
<gene>
    <name evidence="2" type="ORF">POM88_050960</name>
</gene>
<feature type="transmembrane region" description="Helical" evidence="1">
    <location>
        <begin position="102"/>
        <end position="125"/>
    </location>
</feature>
<comment type="caution">
    <text evidence="2">The sequence shown here is derived from an EMBL/GenBank/DDBJ whole genome shotgun (WGS) entry which is preliminary data.</text>
</comment>
<sequence length="180" mass="20783">MGDNSYDLESSKSESPWAYDESSMLGVDNQSSIINNNVFPPINHEGLHIHSQSFPLSLHQFKPTTSPSKIPISRVNVTRCWNLWFKFMHRSIDYIPSRLLNYSLSSVISVVFSPVTVLLLVFWYLRVRRQRQRRALLDKSRDHLIRIVAQRDEEISKLMHQIAQMNKLLCGVATSSPRAT</sequence>
<organism evidence="2 3">
    <name type="scientific">Heracleum sosnowskyi</name>
    <dbReference type="NCBI Taxonomy" id="360622"/>
    <lineage>
        <taxon>Eukaryota</taxon>
        <taxon>Viridiplantae</taxon>
        <taxon>Streptophyta</taxon>
        <taxon>Embryophyta</taxon>
        <taxon>Tracheophyta</taxon>
        <taxon>Spermatophyta</taxon>
        <taxon>Magnoliopsida</taxon>
        <taxon>eudicotyledons</taxon>
        <taxon>Gunneridae</taxon>
        <taxon>Pentapetalae</taxon>
        <taxon>asterids</taxon>
        <taxon>campanulids</taxon>
        <taxon>Apiales</taxon>
        <taxon>Apiaceae</taxon>
        <taxon>Apioideae</taxon>
        <taxon>apioid superclade</taxon>
        <taxon>Tordylieae</taxon>
        <taxon>Tordyliinae</taxon>
        <taxon>Heracleum</taxon>
    </lineage>
</organism>
<dbReference type="Proteomes" id="UP001237642">
    <property type="component" value="Unassembled WGS sequence"/>
</dbReference>
<keyword evidence="3" id="KW-1185">Reference proteome</keyword>
<evidence type="ECO:0000256" key="1">
    <source>
        <dbReference type="SAM" id="Phobius"/>
    </source>
</evidence>
<keyword evidence="1" id="KW-0812">Transmembrane</keyword>
<protein>
    <submittedName>
        <fullName evidence="2">Uncharacterized protein</fullName>
    </submittedName>
</protein>
<keyword evidence="1" id="KW-1133">Transmembrane helix</keyword>
<evidence type="ECO:0000313" key="2">
    <source>
        <dbReference type="EMBL" id="KAK1357704.1"/>
    </source>
</evidence>
<dbReference type="EMBL" id="JAUIZM010000011">
    <property type="protein sequence ID" value="KAK1357704.1"/>
    <property type="molecule type" value="Genomic_DNA"/>
</dbReference>
<proteinExistence type="predicted"/>